<dbReference type="AlphaFoldDB" id="A0A1I3FSH2"/>
<accession>A0A1I3FSH2</accession>
<organism evidence="2 3">
    <name type="scientific">Planctomicrobium piriforme</name>
    <dbReference type="NCBI Taxonomy" id="1576369"/>
    <lineage>
        <taxon>Bacteria</taxon>
        <taxon>Pseudomonadati</taxon>
        <taxon>Planctomycetota</taxon>
        <taxon>Planctomycetia</taxon>
        <taxon>Planctomycetales</taxon>
        <taxon>Planctomycetaceae</taxon>
        <taxon>Planctomicrobium</taxon>
    </lineage>
</organism>
<feature type="chain" id="PRO_5011710374" evidence="1">
    <location>
        <begin position="27"/>
        <end position="270"/>
    </location>
</feature>
<proteinExistence type="predicted"/>
<keyword evidence="3" id="KW-1185">Reference proteome</keyword>
<dbReference type="SUPFAM" id="SSF102198">
    <property type="entry name" value="Putative cyclase"/>
    <property type="match status" value="1"/>
</dbReference>
<sequence length="270" mass="29643">MRSARRHFWICSCLSWILCTVDLLLADETSVVPQRLDLSYALNPQSNFWPGPGYSPFQLETIATLEKNGVLSKKVSFPEHIGTHLDAPNHFEQGQPDVSQIPVEQLFAPGVLIDFTARAESNPDAELSTADIADWEAAHGRIPDGAVVLLHTGWGRFWTQPERFLGRDVRGQLHFPGYSAEAAKFLVEQRQVKGLGIDTLSVDPGTSKSFDVHHILNLAQRYGLENVAHLDQLPPRGFDLIIAPLKVEGGTGGPCRIFATLKSTADAAGK</sequence>
<dbReference type="PANTHER" id="PTHR31118:SF12">
    <property type="entry name" value="CYCLASE-LIKE PROTEIN 2"/>
    <property type="match status" value="1"/>
</dbReference>
<dbReference type="PANTHER" id="PTHR31118">
    <property type="entry name" value="CYCLASE-LIKE PROTEIN 2"/>
    <property type="match status" value="1"/>
</dbReference>
<dbReference type="InterPro" id="IPR037175">
    <property type="entry name" value="KFase_sf"/>
</dbReference>
<dbReference type="InterPro" id="IPR007325">
    <property type="entry name" value="KFase/CYL"/>
</dbReference>
<dbReference type="GO" id="GO:0004061">
    <property type="term" value="F:arylformamidase activity"/>
    <property type="evidence" value="ECO:0007669"/>
    <property type="project" value="InterPro"/>
</dbReference>
<evidence type="ECO:0000256" key="1">
    <source>
        <dbReference type="SAM" id="SignalP"/>
    </source>
</evidence>
<dbReference type="EMBL" id="FOQD01000006">
    <property type="protein sequence ID" value="SFI14166.1"/>
    <property type="molecule type" value="Genomic_DNA"/>
</dbReference>
<evidence type="ECO:0000313" key="2">
    <source>
        <dbReference type="EMBL" id="SFI14166.1"/>
    </source>
</evidence>
<name>A0A1I3FSH2_9PLAN</name>
<reference evidence="3" key="1">
    <citation type="submission" date="2016-10" db="EMBL/GenBank/DDBJ databases">
        <authorList>
            <person name="Varghese N."/>
            <person name="Submissions S."/>
        </authorList>
    </citation>
    <scope>NUCLEOTIDE SEQUENCE [LARGE SCALE GENOMIC DNA]</scope>
    <source>
        <strain evidence="3">DSM 26348</strain>
    </source>
</reference>
<dbReference type="GO" id="GO:0019441">
    <property type="term" value="P:L-tryptophan catabolic process to kynurenine"/>
    <property type="evidence" value="ECO:0007669"/>
    <property type="project" value="InterPro"/>
</dbReference>
<dbReference type="OrthoDB" id="9796085at2"/>
<dbReference type="Gene3D" id="3.50.30.50">
    <property type="entry name" value="Putative cyclase"/>
    <property type="match status" value="1"/>
</dbReference>
<dbReference type="Proteomes" id="UP000199518">
    <property type="component" value="Unassembled WGS sequence"/>
</dbReference>
<keyword evidence="1" id="KW-0732">Signal</keyword>
<dbReference type="Pfam" id="PF04199">
    <property type="entry name" value="Cyclase"/>
    <property type="match status" value="1"/>
</dbReference>
<evidence type="ECO:0000313" key="3">
    <source>
        <dbReference type="Proteomes" id="UP000199518"/>
    </source>
</evidence>
<protein>
    <submittedName>
        <fullName evidence="2">Kynurenine formamidase</fullName>
    </submittedName>
</protein>
<dbReference type="STRING" id="1576369.SAMN05421753_1069"/>
<gene>
    <name evidence="2" type="ORF">SAMN05421753_1069</name>
</gene>
<feature type="signal peptide" evidence="1">
    <location>
        <begin position="1"/>
        <end position="26"/>
    </location>
</feature>